<keyword evidence="3" id="KW-0472">Membrane</keyword>
<dbReference type="Proteomes" id="UP000562124">
    <property type="component" value="Unassembled WGS sequence"/>
</dbReference>
<proteinExistence type="predicted"/>
<organism evidence="4 5">
    <name type="scientific">Cellulomonas fimi</name>
    <dbReference type="NCBI Taxonomy" id="1708"/>
    <lineage>
        <taxon>Bacteria</taxon>
        <taxon>Bacillati</taxon>
        <taxon>Actinomycetota</taxon>
        <taxon>Actinomycetes</taxon>
        <taxon>Micrococcales</taxon>
        <taxon>Cellulomonadaceae</taxon>
        <taxon>Cellulomonas</taxon>
    </lineage>
</organism>
<gene>
    <name evidence="4" type="ORF">HIR71_11720</name>
</gene>
<evidence type="ECO:0000313" key="4">
    <source>
        <dbReference type="EMBL" id="NMR20878.1"/>
    </source>
</evidence>
<feature type="compositionally biased region" description="Low complexity" evidence="2">
    <location>
        <begin position="125"/>
        <end position="136"/>
    </location>
</feature>
<keyword evidence="3" id="KW-0812">Transmembrane</keyword>
<keyword evidence="3" id="KW-1133">Transmembrane helix</keyword>
<reference evidence="4 5" key="1">
    <citation type="submission" date="2020-04" db="EMBL/GenBank/DDBJ databases">
        <title>Sequencing and Assembly of C. fimi.</title>
        <authorList>
            <person name="Ramsey A.R."/>
        </authorList>
    </citation>
    <scope>NUCLEOTIDE SEQUENCE [LARGE SCALE GENOMIC DNA]</scope>
    <source>
        <strain evidence="4 5">SB</strain>
    </source>
</reference>
<evidence type="ECO:0000256" key="3">
    <source>
        <dbReference type="SAM" id="Phobius"/>
    </source>
</evidence>
<feature type="region of interest" description="Disordered" evidence="2">
    <location>
        <begin position="113"/>
        <end position="156"/>
    </location>
</feature>
<accession>A0A7Y0M0N1</accession>
<dbReference type="Pfam" id="PF10066">
    <property type="entry name" value="DUF2304"/>
    <property type="match status" value="1"/>
</dbReference>
<feature type="transmembrane region" description="Helical" evidence="3">
    <location>
        <begin position="6"/>
        <end position="22"/>
    </location>
</feature>
<dbReference type="RefSeq" id="WP_169325254.1">
    <property type="nucleotide sequence ID" value="NZ_JABCJJ010000018.1"/>
</dbReference>
<dbReference type="EMBL" id="JABCJJ010000018">
    <property type="protein sequence ID" value="NMR20878.1"/>
    <property type="molecule type" value="Genomic_DNA"/>
</dbReference>
<evidence type="ECO:0000313" key="5">
    <source>
        <dbReference type="Proteomes" id="UP000562124"/>
    </source>
</evidence>
<dbReference type="InterPro" id="IPR019277">
    <property type="entry name" value="DUF2304"/>
</dbReference>
<feature type="transmembrane region" description="Helical" evidence="3">
    <location>
        <begin position="67"/>
        <end position="85"/>
    </location>
</feature>
<keyword evidence="5" id="KW-1185">Reference proteome</keyword>
<name>A0A7Y0M0N1_CELFI</name>
<evidence type="ECO:0000256" key="2">
    <source>
        <dbReference type="SAM" id="MobiDB-lite"/>
    </source>
</evidence>
<comment type="caution">
    <text evidence="4">The sequence shown here is derived from an EMBL/GenBank/DDBJ whole genome shotgun (WGS) entry which is preliminary data.</text>
</comment>
<keyword evidence="1" id="KW-0175">Coiled coil</keyword>
<dbReference type="AlphaFoldDB" id="A0A7Y0M0N1"/>
<evidence type="ECO:0000256" key="1">
    <source>
        <dbReference type="SAM" id="Coils"/>
    </source>
</evidence>
<feature type="coiled-coil region" evidence="1">
    <location>
        <begin position="80"/>
        <end position="107"/>
    </location>
</feature>
<feature type="compositionally biased region" description="Basic and acidic residues" evidence="2">
    <location>
        <begin position="147"/>
        <end position="156"/>
    </location>
</feature>
<sequence>MTGYVFAIALSAVVVTLLFFLLRTRRIREKYAGIWIVLSIAVVVLGAFPELAFWLSRLVGVQTPVNLLFAVGFAVLLAVCIQLSSEVSNLEEETRTLAEEIALLRLEVRTGFDRGRELHPPPPDGASGPSAAHGAAPAPPQVDGSTDVDRLDHEGS</sequence>
<protein>
    <submittedName>
        <fullName evidence="4">DUF2304 domain-containing protein</fullName>
    </submittedName>
</protein>
<feature type="transmembrane region" description="Helical" evidence="3">
    <location>
        <begin position="34"/>
        <end position="55"/>
    </location>
</feature>